<dbReference type="InterPro" id="IPR046528">
    <property type="entry name" value="DUF6593"/>
</dbReference>
<gene>
    <name evidence="2" type="ORF">DAEQUDRAFT_236438</name>
</gene>
<reference evidence="2 3" key="1">
    <citation type="journal article" date="2016" name="Mol. Biol. Evol.">
        <title>Comparative Genomics of Early-Diverging Mushroom-Forming Fungi Provides Insights into the Origins of Lignocellulose Decay Capabilities.</title>
        <authorList>
            <person name="Nagy L.G."/>
            <person name="Riley R."/>
            <person name="Tritt A."/>
            <person name="Adam C."/>
            <person name="Daum C."/>
            <person name="Floudas D."/>
            <person name="Sun H."/>
            <person name="Yadav J.S."/>
            <person name="Pangilinan J."/>
            <person name="Larsson K.H."/>
            <person name="Matsuura K."/>
            <person name="Barry K."/>
            <person name="Labutti K."/>
            <person name="Kuo R."/>
            <person name="Ohm R.A."/>
            <person name="Bhattacharya S.S."/>
            <person name="Shirouzu T."/>
            <person name="Yoshinaga Y."/>
            <person name="Martin F.M."/>
            <person name="Grigoriev I.V."/>
            <person name="Hibbett D.S."/>
        </authorList>
    </citation>
    <scope>NUCLEOTIDE SEQUENCE [LARGE SCALE GENOMIC DNA]</scope>
    <source>
        <strain evidence="2 3">L-15889</strain>
    </source>
</reference>
<feature type="domain" description="DUF6593" evidence="1">
    <location>
        <begin position="37"/>
        <end position="167"/>
    </location>
</feature>
<evidence type="ECO:0000259" key="1">
    <source>
        <dbReference type="Pfam" id="PF20236"/>
    </source>
</evidence>
<accession>A0A165QWJ9</accession>
<organism evidence="2 3">
    <name type="scientific">Daedalea quercina L-15889</name>
    <dbReference type="NCBI Taxonomy" id="1314783"/>
    <lineage>
        <taxon>Eukaryota</taxon>
        <taxon>Fungi</taxon>
        <taxon>Dikarya</taxon>
        <taxon>Basidiomycota</taxon>
        <taxon>Agaricomycotina</taxon>
        <taxon>Agaricomycetes</taxon>
        <taxon>Polyporales</taxon>
        <taxon>Fomitopsis</taxon>
    </lineage>
</organism>
<protein>
    <recommendedName>
        <fullName evidence="1">DUF6593 domain-containing protein</fullName>
    </recommendedName>
</protein>
<sequence length="171" mass="19220">MKSMLLVPPRSVDPGRGALYFISVVLNLNPFAPLSYVTSVYRGSDSEGEFIGEFELGITHSRATITFGNHSTRLKNVLLSDPRYPDLFTWRYESIELRWDCRTKLDDGSRMCICSDAVSHQLASFIPPPLDASPPLPNAMLTVFPDGHRHQLFDHIVLSALVVERKMTLTI</sequence>
<dbReference type="EMBL" id="KV429054">
    <property type="protein sequence ID" value="KZT70019.1"/>
    <property type="molecule type" value="Genomic_DNA"/>
</dbReference>
<dbReference type="Proteomes" id="UP000076727">
    <property type="component" value="Unassembled WGS sequence"/>
</dbReference>
<dbReference type="STRING" id="1314783.A0A165QWJ9"/>
<evidence type="ECO:0000313" key="2">
    <source>
        <dbReference type="EMBL" id="KZT70019.1"/>
    </source>
</evidence>
<dbReference type="OrthoDB" id="3002966at2759"/>
<dbReference type="AlphaFoldDB" id="A0A165QWJ9"/>
<proteinExistence type="predicted"/>
<dbReference type="Pfam" id="PF20236">
    <property type="entry name" value="DUF6593"/>
    <property type="match status" value="1"/>
</dbReference>
<name>A0A165QWJ9_9APHY</name>
<keyword evidence="3" id="KW-1185">Reference proteome</keyword>
<evidence type="ECO:0000313" key="3">
    <source>
        <dbReference type="Proteomes" id="UP000076727"/>
    </source>
</evidence>